<evidence type="ECO:0000313" key="2">
    <source>
        <dbReference type="EMBL" id="PIB26754.1"/>
    </source>
</evidence>
<keyword evidence="1" id="KW-1133">Transmembrane helix</keyword>
<comment type="caution">
    <text evidence="2">The sequence shown here is derived from an EMBL/GenBank/DDBJ whole genome shotgun (WGS) entry which is preliminary data.</text>
</comment>
<dbReference type="EMBL" id="MDGM01000002">
    <property type="protein sequence ID" value="PIB26754.1"/>
    <property type="molecule type" value="Genomic_DNA"/>
</dbReference>
<accession>A0A2G5KDS2</accession>
<name>A0A2G5KDS2_9RHOB</name>
<protein>
    <submittedName>
        <fullName evidence="2">Uncharacterized protein</fullName>
    </submittedName>
</protein>
<dbReference type="AlphaFoldDB" id="A0A2G5KDS2"/>
<organism evidence="2 3">
    <name type="scientific">Paramylibacter kogurei</name>
    <dbReference type="NCBI Taxonomy" id="1889778"/>
    <lineage>
        <taxon>Bacteria</taxon>
        <taxon>Pseudomonadati</taxon>
        <taxon>Pseudomonadota</taxon>
        <taxon>Alphaproteobacteria</taxon>
        <taxon>Rhodobacterales</taxon>
        <taxon>Paracoccaceae</taxon>
        <taxon>Paramylibacter</taxon>
    </lineage>
</organism>
<feature type="transmembrane region" description="Helical" evidence="1">
    <location>
        <begin position="29"/>
        <end position="51"/>
    </location>
</feature>
<keyword evidence="1" id="KW-0812">Transmembrane</keyword>
<keyword evidence="3" id="KW-1185">Reference proteome</keyword>
<reference evidence="2 3" key="1">
    <citation type="submission" date="2016-08" db="EMBL/GenBank/DDBJ databases">
        <title>Draft genome of Amylibacter sp. strain 4G11.</title>
        <authorList>
            <person name="Wong S.-K."/>
            <person name="Hamasaki K."/>
            <person name="Yoshizawa S."/>
        </authorList>
    </citation>
    <scope>NUCLEOTIDE SEQUENCE [LARGE SCALE GENOMIC DNA]</scope>
    <source>
        <strain evidence="2 3">4G11</strain>
    </source>
</reference>
<keyword evidence="1" id="KW-0472">Membrane</keyword>
<evidence type="ECO:0000313" key="3">
    <source>
        <dbReference type="Proteomes" id="UP000231516"/>
    </source>
</evidence>
<sequence length="65" mass="6716">MILAIIGIGILFGLTASVSSLVIGYPILFALAIYVTASILGAIAACSYLFLKSYICRDQTSVSAG</sequence>
<dbReference type="Proteomes" id="UP000231516">
    <property type="component" value="Unassembled WGS sequence"/>
</dbReference>
<gene>
    <name evidence="2" type="ORF">BFP76_10890</name>
</gene>
<evidence type="ECO:0000256" key="1">
    <source>
        <dbReference type="SAM" id="Phobius"/>
    </source>
</evidence>
<dbReference type="RefSeq" id="WP_099591240.1">
    <property type="nucleotide sequence ID" value="NZ_MDGM01000002.1"/>
</dbReference>
<proteinExistence type="predicted"/>